<evidence type="ECO:0000313" key="4">
    <source>
        <dbReference type="EMBL" id="MBP2112538.1"/>
    </source>
</evidence>
<evidence type="ECO:0000256" key="2">
    <source>
        <dbReference type="ARBA" id="ARBA00022679"/>
    </source>
</evidence>
<protein>
    <submittedName>
        <fullName evidence="4">16S rRNA (Guanine(966)-N(2))-methyltransferase RsmD</fullName>
    </submittedName>
</protein>
<organism evidence="4 5">
    <name type="scientific">Paenibacillus silagei</name>
    <dbReference type="NCBI Taxonomy" id="1670801"/>
    <lineage>
        <taxon>Bacteria</taxon>
        <taxon>Bacillati</taxon>
        <taxon>Bacillota</taxon>
        <taxon>Bacilli</taxon>
        <taxon>Bacillales</taxon>
        <taxon>Paenibacillaceae</taxon>
        <taxon>Paenibacillus</taxon>
    </lineage>
</organism>
<dbReference type="Proteomes" id="UP000773462">
    <property type="component" value="Unassembled WGS sequence"/>
</dbReference>
<comment type="caution">
    <text evidence="4">The sequence shown here is derived from an EMBL/GenBank/DDBJ whole genome shotgun (WGS) entry which is preliminary data.</text>
</comment>
<dbReference type="InterPro" id="IPR004398">
    <property type="entry name" value="RNA_MeTrfase_RsmD"/>
</dbReference>
<dbReference type="SUPFAM" id="SSF53335">
    <property type="entry name" value="S-adenosyl-L-methionine-dependent methyltransferases"/>
    <property type="match status" value="1"/>
</dbReference>
<accession>A0ABS4NR55</accession>
<dbReference type="PANTHER" id="PTHR43542:SF1">
    <property type="entry name" value="METHYLTRANSFERASE"/>
    <property type="match status" value="1"/>
</dbReference>
<gene>
    <name evidence="4" type="ORF">J2Z70_002692</name>
</gene>
<keyword evidence="5" id="KW-1185">Reference proteome</keyword>
<dbReference type="Gene3D" id="3.40.50.150">
    <property type="entry name" value="Vaccinia Virus protein VP39"/>
    <property type="match status" value="1"/>
</dbReference>
<proteinExistence type="predicted"/>
<reference evidence="4 5" key="1">
    <citation type="submission" date="2021-03" db="EMBL/GenBank/DDBJ databases">
        <title>Genomic Encyclopedia of Type Strains, Phase IV (KMG-IV): sequencing the most valuable type-strain genomes for metagenomic binning, comparative biology and taxonomic classification.</title>
        <authorList>
            <person name="Goeker M."/>
        </authorList>
    </citation>
    <scope>NUCLEOTIDE SEQUENCE [LARGE SCALE GENOMIC DNA]</scope>
    <source>
        <strain evidence="4 5">DSM 101953</strain>
    </source>
</reference>
<dbReference type="CDD" id="cd02440">
    <property type="entry name" value="AdoMet_MTases"/>
    <property type="match status" value="1"/>
</dbReference>
<dbReference type="Pfam" id="PF03602">
    <property type="entry name" value="Cons_hypoth95"/>
    <property type="match status" value="1"/>
</dbReference>
<feature type="region of interest" description="Disordered" evidence="3">
    <location>
        <begin position="1"/>
        <end position="25"/>
    </location>
</feature>
<dbReference type="RefSeq" id="WP_209873535.1">
    <property type="nucleotide sequence ID" value="NZ_JAGGLV010000007.1"/>
</dbReference>
<evidence type="ECO:0000313" key="5">
    <source>
        <dbReference type="Proteomes" id="UP000773462"/>
    </source>
</evidence>
<dbReference type="PANTHER" id="PTHR43542">
    <property type="entry name" value="METHYLTRANSFERASE"/>
    <property type="match status" value="1"/>
</dbReference>
<dbReference type="PROSITE" id="PS00092">
    <property type="entry name" value="N6_MTASE"/>
    <property type="match status" value="1"/>
</dbReference>
<evidence type="ECO:0000256" key="1">
    <source>
        <dbReference type="ARBA" id="ARBA00022603"/>
    </source>
</evidence>
<evidence type="ECO:0000256" key="3">
    <source>
        <dbReference type="SAM" id="MobiDB-lite"/>
    </source>
</evidence>
<keyword evidence="2" id="KW-0808">Transferase</keyword>
<name>A0ABS4NR55_9BACL</name>
<dbReference type="InterPro" id="IPR002052">
    <property type="entry name" value="DNA_methylase_N6_adenine_CS"/>
</dbReference>
<keyword evidence="1" id="KW-0489">Methyltransferase</keyword>
<dbReference type="EMBL" id="JAGGLV010000007">
    <property type="protein sequence ID" value="MBP2112538.1"/>
    <property type="molecule type" value="Genomic_DNA"/>
</dbReference>
<dbReference type="InterPro" id="IPR029063">
    <property type="entry name" value="SAM-dependent_MTases_sf"/>
</dbReference>
<dbReference type="NCBIfam" id="TIGR00095">
    <property type="entry name" value="16S rRNA (guanine(966)-N(2))-methyltransferase RsmD"/>
    <property type="match status" value="1"/>
</dbReference>
<sequence length="202" mass="21744">MRVISGSAKGRPLKSVPGNGTRPTTDKVKEALFSMIGPYFEGGTVLDLYAGTGGLGIEALSRGMEAAVFVDMEQKAIDTVRANLKAARLEAQAEVYRNDAGRALGALGKRGRAFDLVFLDPPYRMKHGDELMVTLADKLLLNPDAVIVLEHESGYTYPEDIPGFVRTKQSVYGEATISIYRYEAAVPEAAASGKEVNDESAN</sequence>
<dbReference type="PIRSF" id="PIRSF004553">
    <property type="entry name" value="CHP00095"/>
    <property type="match status" value="1"/>
</dbReference>